<dbReference type="EMBL" id="BPLR01020991">
    <property type="protein sequence ID" value="GIX84667.1"/>
    <property type="molecule type" value="Genomic_DNA"/>
</dbReference>
<gene>
    <name evidence="2" type="ORF">CEXT_311541</name>
</gene>
<sequence length="138" mass="15441">MVTTAAPLPEEKQGAGPQKTKQHGNNENVNGTEEGHGVKRQSAKFVWAGSSCPLSRRETRCRTSENKTAPKRLNVNGFGLETKKKAMAVDYKNSPSSSSQKAMAVDYKKKIRLHLLPRRPWRLITKKFAIIFFPECQG</sequence>
<comment type="caution">
    <text evidence="2">The sequence shown here is derived from an EMBL/GenBank/DDBJ whole genome shotgun (WGS) entry which is preliminary data.</text>
</comment>
<feature type="compositionally biased region" description="Low complexity" evidence="1">
    <location>
        <begin position="23"/>
        <end position="32"/>
    </location>
</feature>
<evidence type="ECO:0000313" key="2">
    <source>
        <dbReference type="EMBL" id="GIX84667.1"/>
    </source>
</evidence>
<protein>
    <submittedName>
        <fullName evidence="2">Uncharacterized protein</fullName>
    </submittedName>
</protein>
<feature type="region of interest" description="Disordered" evidence="1">
    <location>
        <begin position="1"/>
        <end position="42"/>
    </location>
</feature>
<evidence type="ECO:0000313" key="3">
    <source>
        <dbReference type="Proteomes" id="UP001054945"/>
    </source>
</evidence>
<dbReference type="AlphaFoldDB" id="A0AAV4NIP1"/>
<organism evidence="2 3">
    <name type="scientific">Caerostris extrusa</name>
    <name type="common">Bark spider</name>
    <name type="synonym">Caerostris bankana</name>
    <dbReference type="NCBI Taxonomy" id="172846"/>
    <lineage>
        <taxon>Eukaryota</taxon>
        <taxon>Metazoa</taxon>
        <taxon>Ecdysozoa</taxon>
        <taxon>Arthropoda</taxon>
        <taxon>Chelicerata</taxon>
        <taxon>Arachnida</taxon>
        <taxon>Araneae</taxon>
        <taxon>Araneomorphae</taxon>
        <taxon>Entelegynae</taxon>
        <taxon>Araneoidea</taxon>
        <taxon>Araneidae</taxon>
        <taxon>Caerostris</taxon>
    </lineage>
</organism>
<keyword evidence="3" id="KW-1185">Reference proteome</keyword>
<accession>A0AAV4NIP1</accession>
<name>A0AAV4NIP1_CAEEX</name>
<evidence type="ECO:0000256" key="1">
    <source>
        <dbReference type="SAM" id="MobiDB-lite"/>
    </source>
</evidence>
<proteinExistence type="predicted"/>
<dbReference type="Proteomes" id="UP001054945">
    <property type="component" value="Unassembled WGS sequence"/>
</dbReference>
<reference evidence="2 3" key="1">
    <citation type="submission" date="2021-06" db="EMBL/GenBank/DDBJ databases">
        <title>Caerostris extrusa draft genome.</title>
        <authorList>
            <person name="Kono N."/>
            <person name="Arakawa K."/>
        </authorList>
    </citation>
    <scope>NUCLEOTIDE SEQUENCE [LARGE SCALE GENOMIC DNA]</scope>
</reference>